<evidence type="ECO:0000256" key="1">
    <source>
        <dbReference type="SAM" id="MobiDB-lite"/>
    </source>
</evidence>
<accession>A0AA96VCE4</accession>
<name>A0AA96VCE4_9STRE</name>
<dbReference type="KEGG" id="ssuv:PXH68_09575"/>
<evidence type="ECO:0000313" key="2">
    <source>
        <dbReference type="EMBL" id="WNY47107.1"/>
    </source>
</evidence>
<dbReference type="Proteomes" id="UP001304088">
    <property type="component" value="Chromosome"/>
</dbReference>
<reference evidence="2 3" key="1">
    <citation type="submission" date="2023-02" db="EMBL/GenBank/DDBJ databases">
        <title>Streptococcus sp. Genome Sequencing and Assembly.</title>
        <authorList>
            <person name="Shore S.M."/>
            <person name="Nicholson T.L."/>
        </authorList>
    </citation>
    <scope>NUCLEOTIDE SEQUENCE [LARGE SCALE GENOMIC DNA]</scope>
    <source>
        <strain evidence="2 3">29896</strain>
    </source>
</reference>
<evidence type="ECO:0000313" key="3">
    <source>
        <dbReference type="Proteomes" id="UP001304088"/>
    </source>
</evidence>
<dbReference type="RefSeq" id="WP_014637600.1">
    <property type="nucleotide sequence ID" value="NZ_CP118733.1"/>
</dbReference>
<sequence>MERDNGGRFLHGNQVARGNRGNRKPKYGNNNAMKHGLYNRYTGVLRSRGGGLSIYNNGVYLGSLPEKYYHTTETGELMIDILAVQCLVEVFGLPGSLFGEPEYVEYYE</sequence>
<dbReference type="AlphaFoldDB" id="A0AA96VCE4"/>
<gene>
    <name evidence="2" type="ORF">PXH68_09575</name>
</gene>
<proteinExistence type="predicted"/>
<feature type="region of interest" description="Disordered" evidence="1">
    <location>
        <begin position="1"/>
        <end position="32"/>
    </location>
</feature>
<dbReference type="EMBL" id="CP118733">
    <property type="protein sequence ID" value="WNY47107.1"/>
    <property type="molecule type" value="Genomic_DNA"/>
</dbReference>
<organism evidence="2 3">
    <name type="scientific">Streptococcus suivaginalis</name>
    <dbReference type="NCBI Taxonomy" id="3028082"/>
    <lineage>
        <taxon>Bacteria</taxon>
        <taxon>Bacillati</taxon>
        <taxon>Bacillota</taxon>
        <taxon>Bacilli</taxon>
        <taxon>Lactobacillales</taxon>
        <taxon>Streptococcaceae</taxon>
        <taxon>Streptococcus</taxon>
    </lineage>
</organism>
<protein>
    <submittedName>
        <fullName evidence="2">Uncharacterized protein</fullName>
    </submittedName>
</protein>
<keyword evidence="3" id="KW-1185">Reference proteome</keyword>